<evidence type="ECO:0000313" key="2">
    <source>
        <dbReference type="Proteomes" id="UP001148662"/>
    </source>
</evidence>
<sequence>MMSFSKSEKTSTAVSVRSISSSSSLAAPSPSASCAQDVDLEKANGKLALDEAEAALARYVVPVLEKGVKTALKEPTSPWVRFRVWYNPYRMLFTLSFTLNMVGILLAGLHRFPYAEKHGAAIALGNIMAAVACRNELFLRYLFWIVVKLFQQVRHLISRT</sequence>
<comment type="caution">
    <text evidence="1">The sequence shown here is derived from an EMBL/GenBank/DDBJ whole genome shotgun (WGS) entry which is preliminary data.</text>
</comment>
<evidence type="ECO:0000313" key="1">
    <source>
        <dbReference type="EMBL" id="KAJ3524798.1"/>
    </source>
</evidence>
<keyword evidence="2" id="KW-1185">Reference proteome</keyword>
<name>A0ACC1RTZ6_9APHY</name>
<proteinExistence type="predicted"/>
<reference evidence="1" key="1">
    <citation type="submission" date="2022-07" db="EMBL/GenBank/DDBJ databases">
        <title>Genome Sequence of Phlebia brevispora.</title>
        <authorList>
            <person name="Buettner E."/>
        </authorList>
    </citation>
    <scope>NUCLEOTIDE SEQUENCE</scope>
    <source>
        <strain evidence="1">MPL23</strain>
    </source>
</reference>
<organism evidence="1 2">
    <name type="scientific">Phlebia brevispora</name>
    <dbReference type="NCBI Taxonomy" id="194682"/>
    <lineage>
        <taxon>Eukaryota</taxon>
        <taxon>Fungi</taxon>
        <taxon>Dikarya</taxon>
        <taxon>Basidiomycota</taxon>
        <taxon>Agaricomycotina</taxon>
        <taxon>Agaricomycetes</taxon>
        <taxon>Polyporales</taxon>
        <taxon>Meruliaceae</taxon>
        <taxon>Phlebia</taxon>
    </lineage>
</organism>
<gene>
    <name evidence="1" type="ORF">NM688_g8500</name>
</gene>
<dbReference type="Proteomes" id="UP001148662">
    <property type="component" value="Unassembled WGS sequence"/>
</dbReference>
<protein>
    <submittedName>
        <fullName evidence="1">Uncharacterized protein</fullName>
    </submittedName>
</protein>
<dbReference type="EMBL" id="JANHOG010002304">
    <property type="protein sequence ID" value="KAJ3524798.1"/>
    <property type="molecule type" value="Genomic_DNA"/>
</dbReference>
<accession>A0ACC1RTZ6</accession>